<keyword evidence="1" id="KW-0812">Transmembrane</keyword>
<feature type="non-terminal residue" evidence="2">
    <location>
        <position position="154"/>
    </location>
</feature>
<sequence>MTEVGLREHWNSLSRGTQRIVIALAISLDACSGLLYDFGSLNLIDTLLFDNLPTDLIWLLQTLQLIGMGFVVVKVFFDDLPDSTIRTILIITSPLLLIVYVLFSLHVLLLGQDLVASVILDLGSLTTSTLTWSSTYLAIAVGCTLTYSVQRYGN</sequence>
<reference evidence="2" key="1">
    <citation type="submission" date="2018-05" db="EMBL/GenBank/DDBJ databases">
        <authorList>
            <person name="Lanie J.A."/>
            <person name="Ng W.-L."/>
            <person name="Kazmierczak K.M."/>
            <person name="Andrzejewski T.M."/>
            <person name="Davidsen T.M."/>
            <person name="Wayne K.J."/>
            <person name="Tettelin H."/>
            <person name="Glass J.I."/>
            <person name="Rusch D."/>
            <person name="Podicherti R."/>
            <person name="Tsui H.-C.T."/>
            <person name="Winkler M.E."/>
        </authorList>
    </citation>
    <scope>NUCLEOTIDE SEQUENCE</scope>
</reference>
<feature type="transmembrane region" description="Helical" evidence="1">
    <location>
        <begin position="20"/>
        <end position="36"/>
    </location>
</feature>
<protein>
    <submittedName>
        <fullName evidence="2">Uncharacterized protein</fullName>
    </submittedName>
</protein>
<dbReference type="EMBL" id="UINC01036765">
    <property type="protein sequence ID" value="SVB31230.1"/>
    <property type="molecule type" value="Genomic_DNA"/>
</dbReference>
<organism evidence="2">
    <name type="scientific">marine metagenome</name>
    <dbReference type="NCBI Taxonomy" id="408172"/>
    <lineage>
        <taxon>unclassified sequences</taxon>
        <taxon>metagenomes</taxon>
        <taxon>ecological metagenomes</taxon>
    </lineage>
</organism>
<accession>A0A382CYG9</accession>
<evidence type="ECO:0000256" key="1">
    <source>
        <dbReference type="SAM" id="Phobius"/>
    </source>
</evidence>
<dbReference type="AlphaFoldDB" id="A0A382CYG9"/>
<proteinExistence type="predicted"/>
<gene>
    <name evidence="2" type="ORF">METZ01_LOCUS184084</name>
</gene>
<feature type="transmembrane region" description="Helical" evidence="1">
    <location>
        <begin position="89"/>
        <end position="110"/>
    </location>
</feature>
<keyword evidence="1" id="KW-0472">Membrane</keyword>
<keyword evidence="1" id="KW-1133">Transmembrane helix</keyword>
<feature type="transmembrane region" description="Helical" evidence="1">
    <location>
        <begin position="130"/>
        <end position="149"/>
    </location>
</feature>
<evidence type="ECO:0000313" key="2">
    <source>
        <dbReference type="EMBL" id="SVB31230.1"/>
    </source>
</evidence>
<feature type="transmembrane region" description="Helical" evidence="1">
    <location>
        <begin position="56"/>
        <end position="77"/>
    </location>
</feature>
<name>A0A382CYG9_9ZZZZ</name>